<evidence type="ECO:0000256" key="1">
    <source>
        <dbReference type="ARBA" id="ARBA00023125"/>
    </source>
</evidence>
<dbReference type="InterPro" id="IPR009061">
    <property type="entry name" value="DNA-bd_dom_put_sf"/>
</dbReference>
<reference evidence="5 6" key="1">
    <citation type="submission" date="2019-01" db="EMBL/GenBank/DDBJ databases">
        <authorList>
            <person name="Brito A."/>
        </authorList>
    </citation>
    <scope>NUCLEOTIDE SEQUENCE [LARGE SCALE GENOMIC DNA]</scope>
    <source>
        <strain evidence="5">1</strain>
    </source>
</reference>
<evidence type="ECO:0000259" key="4">
    <source>
        <dbReference type="PROSITE" id="PS51903"/>
    </source>
</evidence>
<proteinExistence type="predicted"/>
<gene>
    <name evidence="5" type="ORF">H1P_6500004</name>
</gene>
<dbReference type="RefSeq" id="WP_144876286.1">
    <property type="nucleotide sequence ID" value="NZ_LR214382.1"/>
</dbReference>
<evidence type="ECO:0000259" key="3">
    <source>
        <dbReference type="PROSITE" id="PS50937"/>
    </source>
</evidence>
<keyword evidence="1" id="KW-0238">DNA-binding</keyword>
<feature type="domain" description="Clp R" evidence="4">
    <location>
        <begin position="250"/>
        <end position="401"/>
    </location>
</feature>
<evidence type="ECO:0000313" key="6">
    <source>
        <dbReference type="Proteomes" id="UP000320055"/>
    </source>
</evidence>
<dbReference type="Pfam" id="PF13411">
    <property type="entry name" value="MerR_1"/>
    <property type="match status" value="1"/>
</dbReference>
<dbReference type="PRINTS" id="PR00040">
    <property type="entry name" value="HTHMERR"/>
</dbReference>
<dbReference type="SUPFAM" id="SSF81923">
    <property type="entry name" value="Double Clp-N motif"/>
    <property type="match status" value="1"/>
</dbReference>
<dbReference type="SMART" id="SM00422">
    <property type="entry name" value="HTH_MERR"/>
    <property type="match status" value="1"/>
</dbReference>
<dbReference type="EMBL" id="CAACVJ010000613">
    <property type="protein sequence ID" value="VEP17869.1"/>
    <property type="molecule type" value="Genomic_DNA"/>
</dbReference>
<evidence type="ECO:0000313" key="5">
    <source>
        <dbReference type="EMBL" id="VEP17869.1"/>
    </source>
</evidence>
<dbReference type="AlphaFoldDB" id="A0A563W2D6"/>
<evidence type="ECO:0000256" key="2">
    <source>
        <dbReference type="PROSITE-ProRule" id="PRU01251"/>
    </source>
</evidence>
<dbReference type="InterPro" id="IPR004176">
    <property type="entry name" value="Clp_R_N"/>
</dbReference>
<sequence length="420" mass="48043">MFELMKIGELSQQTGLSIRTLHYYDEIGLLCPSHRTEVGYRLYSNQDIIRLQQIVSLRQLGFSLKEIRECLKNPDLSLQQTIDLHRAKVKEQMALSRTLLKRLDVISTELETKRSVAVDNLIQVMETVSMSKQQYLTPEQQEILRSRFGEREAEWQEILTQSRTEMSKGMNVDSLSVYKLFRRWEQSMRSLIRDDEQIYESLMRMYQQEEVETASWGAIDYATFEYILKAISFLLLADDMNLMNLNWVIPEKNFTTDAIQVIRLAEDAIYQLNTYVIGTEGILLGFLAEDTGVASQVLKAAGVTPEIVQHQIIQILGEFPPFPPEIPIPDKTPFTSRAKRVIEIALEEATQMGQTHIDSGHLLLGILKETEKIESARKVAISQGDEKPMEFIGVAAKILKEALGINLVQLEQQLRSAMSQ</sequence>
<dbReference type="PROSITE" id="PS00552">
    <property type="entry name" value="HTH_MERR_1"/>
    <property type="match status" value="1"/>
</dbReference>
<dbReference type="InterPro" id="IPR047057">
    <property type="entry name" value="MerR_fam"/>
</dbReference>
<dbReference type="GO" id="GO:0003677">
    <property type="term" value="F:DNA binding"/>
    <property type="evidence" value="ECO:0007669"/>
    <property type="project" value="UniProtKB-KW"/>
</dbReference>
<dbReference type="Pfam" id="PF02861">
    <property type="entry name" value="Clp_N"/>
    <property type="match status" value="1"/>
</dbReference>
<dbReference type="InterPro" id="IPR036628">
    <property type="entry name" value="Clp_N_dom_sf"/>
</dbReference>
<dbReference type="GO" id="GO:0003700">
    <property type="term" value="F:DNA-binding transcription factor activity"/>
    <property type="evidence" value="ECO:0007669"/>
    <property type="project" value="InterPro"/>
</dbReference>
<dbReference type="InterPro" id="IPR012925">
    <property type="entry name" value="TipAS_dom"/>
</dbReference>
<dbReference type="OrthoDB" id="9791488at2"/>
<organism evidence="5 6">
    <name type="scientific">Hyella patelloides LEGE 07179</name>
    <dbReference type="NCBI Taxonomy" id="945734"/>
    <lineage>
        <taxon>Bacteria</taxon>
        <taxon>Bacillati</taxon>
        <taxon>Cyanobacteriota</taxon>
        <taxon>Cyanophyceae</taxon>
        <taxon>Pleurocapsales</taxon>
        <taxon>Hyellaceae</taxon>
        <taxon>Hyella</taxon>
    </lineage>
</organism>
<dbReference type="Gene3D" id="1.10.1660.10">
    <property type="match status" value="1"/>
</dbReference>
<dbReference type="Gene3D" id="1.10.1780.10">
    <property type="entry name" value="Clp, N-terminal domain"/>
    <property type="match status" value="1"/>
</dbReference>
<dbReference type="SUPFAM" id="SSF46955">
    <property type="entry name" value="Putative DNA-binding domain"/>
    <property type="match status" value="1"/>
</dbReference>
<dbReference type="InterPro" id="IPR000551">
    <property type="entry name" value="MerR-type_HTH_dom"/>
</dbReference>
<dbReference type="Pfam" id="PF07739">
    <property type="entry name" value="TipAS"/>
    <property type="match status" value="1"/>
</dbReference>
<accession>A0A563W2D6</accession>
<name>A0A563W2D6_9CYAN</name>
<dbReference type="CDD" id="cd01106">
    <property type="entry name" value="HTH_TipAL-Mta"/>
    <property type="match status" value="1"/>
</dbReference>
<dbReference type="PROSITE" id="PS51903">
    <property type="entry name" value="CLP_R"/>
    <property type="match status" value="1"/>
</dbReference>
<keyword evidence="2" id="KW-0677">Repeat</keyword>
<dbReference type="PROSITE" id="PS50937">
    <property type="entry name" value="HTH_MERR_2"/>
    <property type="match status" value="1"/>
</dbReference>
<feature type="domain" description="HTH merR-type" evidence="3">
    <location>
        <begin position="4"/>
        <end position="73"/>
    </location>
</feature>
<protein>
    <submittedName>
        <fullName evidence="5">MerR family transcriptional regulator</fullName>
    </submittedName>
</protein>
<keyword evidence="6" id="KW-1185">Reference proteome</keyword>
<dbReference type="PANTHER" id="PTHR30204">
    <property type="entry name" value="REDOX-CYCLING DRUG-SENSING TRANSCRIPTIONAL ACTIVATOR SOXR"/>
    <property type="match status" value="1"/>
</dbReference>
<dbReference type="Proteomes" id="UP000320055">
    <property type="component" value="Unassembled WGS sequence"/>
</dbReference>
<dbReference type="PANTHER" id="PTHR30204:SF90">
    <property type="entry name" value="HTH-TYPE TRANSCRIPTIONAL ACTIVATOR MTA"/>
    <property type="match status" value="1"/>
</dbReference>